<dbReference type="AlphaFoldDB" id="R7Z113"/>
<gene>
    <name evidence="3" type="ORF">W97_06867</name>
</gene>
<dbReference type="EMBL" id="JH767589">
    <property type="protein sequence ID" value="EON67724.1"/>
    <property type="molecule type" value="Genomic_DNA"/>
</dbReference>
<dbReference type="RefSeq" id="XP_007783041.1">
    <property type="nucleotide sequence ID" value="XM_007784851.1"/>
</dbReference>
<sequence length="228" mass="24769">MHLNPLLVASAILFFTTGANTTTASATPECLPRCWENSKYVSNCADNEPCLCEDADFQNASRTSQARRHTPYLPASKNPTDPSSCSQAVHTCLYSQCETARFASAIHVALSRCPENLQGDTTPALLRHSRRKRDAQAYEDGHPPPPPKYPPPDYPGSVYPRPTPRVRRQVPYGPGSYVRQQESYATSTAYAGPAESPVPTADPYQPPGPEAPHPPYATPDAYLGDGAL</sequence>
<reference evidence="4" key="1">
    <citation type="submission" date="2012-06" db="EMBL/GenBank/DDBJ databases">
        <title>The genome sequence of Coniosporium apollinis CBS 100218.</title>
        <authorList>
            <consortium name="The Broad Institute Genome Sequencing Platform"/>
            <person name="Cuomo C."/>
            <person name="Gorbushina A."/>
            <person name="Noack S."/>
            <person name="Walker B."/>
            <person name="Young S.K."/>
            <person name="Zeng Q."/>
            <person name="Gargeya S."/>
            <person name="Fitzgerald M."/>
            <person name="Haas B."/>
            <person name="Abouelleil A."/>
            <person name="Alvarado L."/>
            <person name="Arachchi H.M."/>
            <person name="Berlin A.M."/>
            <person name="Chapman S.B."/>
            <person name="Goldberg J."/>
            <person name="Griggs A."/>
            <person name="Gujja S."/>
            <person name="Hansen M."/>
            <person name="Howarth C."/>
            <person name="Imamovic A."/>
            <person name="Larimer J."/>
            <person name="McCowan C."/>
            <person name="Montmayeur A."/>
            <person name="Murphy C."/>
            <person name="Neiman D."/>
            <person name="Pearson M."/>
            <person name="Priest M."/>
            <person name="Roberts A."/>
            <person name="Saif S."/>
            <person name="Shea T."/>
            <person name="Sisk P."/>
            <person name="Sykes S."/>
            <person name="Wortman J."/>
            <person name="Nusbaum C."/>
            <person name="Birren B."/>
        </authorList>
    </citation>
    <scope>NUCLEOTIDE SEQUENCE [LARGE SCALE GENOMIC DNA]</scope>
    <source>
        <strain evidence="4">CBS 100218</strain>
    </source>
</reference>
<evidence type="ECO:0000256" key="2">
    <source>
        <dbReference type="SAM" id="SignalP"/>
    </source>
</evidence>
<feature type="compositionally biased region" description="Pro residues" evidence="1">
    <location>
        <begin position="143"/>
        <end position="154"/>
    </location>
</feature>
<keyword evidence="2" id="KW-0732">Signal</keyword>
<evidence type="ECO:0000256" key="1">
    <source>
        <dbReference type="SAM" id="MobiDB-lite"/>
    </source>
</evidence>
<feature type="region of interest" description="Disordered" evidence="1">
    <location>
        <begin position="117"/>
        <end position="228"/>
    </location>
</feature>
<keyword evidence="4" id="KW-1185">Reference proteome</keyword>
<evidence type="ECO:0000313" key="3">
    <source>
        <dbReference type="EMBL" id="EON67724.1"/>
    </source>
</evidence>
<feature type="signal peptide" evidence="2">
    <location>
        <begin position="1"/>
        <end position="21"/>
    </location>
</feature>
<dbReference type="Proteomes" id="UP000016924">
    <property type="component" value="Unassembled WGS sequence"/>
</dbReference>
<feature type="compositionally biased region" description="Polar residues" evidence="1">
    <location>
        <begin position="178"/>
        <end position="189"/>
    </location>
</feature>
<proteinExistence type="predicted"/>
<name>R7Z113_CONA1</name>
<evidence type="ECO:0008006" key="5">
    <source>
        <dbReference type="Google" id="ProtNLM"/>
    </source>
</evidence>
<evidence type="ECO:0000313" key="4">
    <source>
        <dbReference type="Proteomes" id="UP000016924"/>
    </source>
</evidence>
<organism evidence="3 4">
    <name type="scientific">Coniosporium apollinis (strain CBS 100218)</name>
    <name type="common">Rock-inhabiting black yeast</name>
    <dbReference type="NCBI Taxonomy" id="1168221"/>
    <lineage>
        <taxon>Eukaryota</taxon>
        <taxon>Fungi</taxon>
        <taxon>Dikarya</taxon>
        <taxon>Ascomycota</taxon>
        <taxon>Pezizomycotina</taxon>
        <taxon>Dothideomycetes</taxon>
        <taxon>Dothideomycetes incertae sedis</taxon>
        <taxon>Coniosporium</taxon>
    </lineage>
</organism>
<dbReference type="GeneID" id="19904178"/>
<feature type="chain" id="PRO_5004450988" description="Extracellular membrane protein CFEM domain-containing protein" evidence="2">
    <location>
        <begin position="22"/>
        <end position="228"/>
    </location>
</feature>
<feature type="region of interest" description="Disordered" evidence="1">
    <location>
        <begin position="63"/>
        <end position="83"/>
    </location>
</feature>
<dbReference type="HOGENOM" id="CLU_1214682_0_0_1"/>
<accession>R7Z113</accession>
<feature type="compositionally biased region" description="Pro residues" evidence="1">
    <location>
        <begin position="204"/>
        <end position="217"/>
    </location>
</feature>
<protein>
    <recommendedName>
        <fullName evidence="5">Extracellular membrane protein CFEM domain-containing protein</fullName>
    </recommendedName>
</protein>
<dbReference type="OrthoDB" id="5424447at2759"/>